<name>A0A388LA98_CHABU</name>
<dbReference type="CDD" id="cd18983">
    <property type="entry name" value="CBD_MSL3_like"/>
    <property type="match status" value="1"/>
</dbReference>
<keyword evidence="11" id="KW-1185">Reference proteome</keyword>
<dbReference type="PANTHER" id="PTHR10880">
    <property type="entry name" value="MORTALITY FACTOR 4-LIKE PROTEIN"/>
    <property type="match status" value="1"/>
</dbReference>
<comment type="caution">
    <text evidence="10">The sequence shown here is derived from an EMBL/GenBank/DDBJ whole genome shotgun (WGS) entry which is preliminary data.</text>
</comment>
<comment type="cofactor">
    <cofactor evidence="1">
        <name>a divalent metal cation</name>
        <dbReference type="ChEBI" id="CHEBI:60240"/>
    </cofactor>
</comment>
<dbReference type="InterPro" id="IPR038217">
    <property type="entry name" value="MRG_C_sf"/>
</dbReference>
<evidence type="ECO:0000259" key="9">
    <source>
        <dbReference type="SMART" id="SM00298"/>
    </source>
</evidence>
<evidence type="ECO:0000256" key="7">
    <source>
        <dbReference type="ARBA" id="ARBA00023242"/>
    </source>
</evidence>
<evidence type="ECO:0000313" key="11">
    <source>
        <dbReference type="Proteomes" id="UP000265515"/>
    </source>
</evidence>
<keyword evidence="4" id="KW-0156">Chromatin regulator</keyword>
<dbReference type="InterPro" id="IPR008676">
    <property type="entry name" value="MRG"/>
</dbReference>
<dbReference type="InterPro" id="IPR000953">
    <property type="entry name" value="Chromo/chromo_shadow_dom"/>
</dbReference>
<dbReference type="PANTHER" id="PTHR10880:SF15">
    <property type="entry name" value="MSL COMPLEX SUBUNIT 3"/>
    <property type="match status" value="1"/>
</dbReference>
<gene>
    <name evidence="10" type="ORF">CBR_g29291</name>
</gene>
<organism evidence="10 11">
    <name type="scientific">Chara braunii</name>
    <name type="common">Braun's stonewort</name>
    <dbReference type="NCBI Taxonomy" id="69332"/>
    <lineage>
        <taxon>Eukaryota</taxon>
        <taxon>Viridiplantae</taxon>
        <taxon>Streptophyta</taxon>
        <taxon>Charophyceae</taxon>
        <taxon>Charales</taxon>
        <taxon>Characeae</taxon>
        <taxon>Chara</taxon>
    </lineage>
</organism>
<dbReference type="InterPro" id="IPR026541">
    <property type="entry name" value="MRG_dom"/>
</dbReference>
<feature type="domain" description="Chromo" evidence="9">
    <location>
        <begin position="339"/>
        <end position="406"/>
    </location>
</feature>
<dbReference type="GO" id="GO:0005634">
    <property type="term" value="C:nucleus"/>
    <property type="evidence" value="ECO:0007669"/>
    <property type="project" value="UniProtKB-SubCell"/>
</dbReference>
<evidence type="ECO:0000256" key="4">
    <source>
        <dbReference type="ARBA" id="ARBA00022853"/>
    </source>
</evidence>
<evidence type="ECO:0000256" key="1">
    <source>
        <dbReference type="ARBA" id="ARBA00001968"/>
    </source>
</evidence>
<dbReference type="Gene3D" id="2.30.30.140">
    <property type="match status" value="1"/>
</dbReference>
<dbReference type="Pfam" id="PF05712">
    <property type="entry name" value="MRG"/>
    <property type="match status" value="1"/>
</dbReference>
<dbReference type="InterPro" id="IPR053820">
    <property type="entry name" value="MSL3_chromo-like"/>
</dbReference>
<dbReference type="Pfam" id="PF13359">
    <property type="entry name" value="DDE_Tnp_4"/>
    <property type="match status" value="1"/>
</dbReference>
<keyword evidence="7" id="KW-0539">Nucleus</keyword>
<dbReference type="SUPFAM" id="SSF54160">
    <property type="entry name" value="Chromo domain-like"/>
    <property type="match status" value="1"/>
</dbReference>
<accession>A0A388LA98</accession>
<dbReference type="Gene3D" id="1.10.274.30">
    <property type="entry name" value="MRG domain"/>
    <property type="match status" value="1"/>
</dbReference>
<dbReference type="GO" id="GO:0000123">
    <property type="term" value="C:histone acetyltransferase complex"/>
    <property type="evidence" value="ECO:0007669"/>
    <property type="project" value="TreeGrafter"/>
</dbReference>
<dbReference type="EMBL" id="BFEA01000314">
    <property type="protein sequence ID" value="GBG79239.1"/>
    <property type="molecule type" value="Genomic_DNA"/>
</dbReference>
<reference evidence="10 11" key="1">
    <citation type="journal article" date="2018" name="Cell">
        <title>The Chara Genome: Secondary Complexity and Implications for Plant Terrestrialization.</title>
        <authorList>
            <person name="Nishiyama T."/>
            <person name="Sakayama H."/>
            <person name="Vries J.D."/>
            <person name="Buschmann H."/>
            <person name="Saint-Marcoux D."/>
            <person name="Ullrich K.K."/>
            <person name="Haas F.B."/>
            <person name="Vanderstraeten L."/>
            <person name="Becker D."/>
            <person name="Lang D."/>
            <person name="Vosolsobe S."/>
            <person name="Rombauts S."/>
            <person name="Wilhelmsson P.K.I."/>
            <person name="Janitza P."/>
            <person name="Kern R."/>
            <person name="Heyl A."/>
            <person name="Rumpler F."/>
            <person name="Villalobos L.I.A.C."/>
            <person name="Clay J.M."/>
            <person name="Skokan R."/>
            <person name="Toyoda A."/>
            <person name="Suzuki Y."/>
            <person name="Kagoshima H."/>
            <person name="Schijlen E."/>
            <person name="Tajeshwar N."/>
            <person name="Catarino B."/>
            <person name="Hetherington A.J."/>
            <person name="Saltykova A."/>
            <person name="Bonnot C."/>
            <person name="Breuninger H."/>
            <person name="Symeonidi A."/>
            <person name="Radhakrishnan G.V."/>
            <person name="Van Nieuwerburgh F."/>
            <person name="Deforce D."/>
            <person name="Chang C."/>
            <person name="Karol K.G."/>
            <person name="Hedrich R."/>
            <person name="Ulvskov P."/>
            <person name="Glockner G."/>
            <person name="Delwiche C.F."/>
            <person name="Petrasek J."/>
            <person name="Van de Peer Y."/>
            <person name="Friml J."/>
            <person name="Beilby M."/>
            <person name="Dolan L."/>
            <person name="Kohara Y."/>
            <person name="Sugano S."/>
            <person name="Fujiyama A."/>
            <person name="Delaux P.-M."/>
            <person name="Quint M."/>
            <person name="TheiBen G."/>
            <person name="Hagemann M."/>
            <person name="Harholt J."/>
            <person name="Dunand C."/>
            <person name="Zachgo S."/>
            <person name="Langdale J."/>
            <person name="Maumus F."/>
            <person name="Straeten D.V.D."/>
            <person name="Gould S.B."/>
            <person name="Rensing S.A."/>
        </authorList>
    </citation>
    <scope>NUCLEOTIDE SEQUENCE [LARGE SCALE GENOMIC DNA]</scope>
    <source>
        <strain evidence="10 11">S276</strain>
    </source>
</reference>
<feature type="region of interest" description="Disordered" evidence="8">
    <location>
        <begin position="291"/>
        <end position="320"/>
    </location>
</feature>
<proteinExistence type="predicted"/>
<dbReference type="PROSITE" id="PS51640">
    <property type="entry name" value="MRG"/>
    <property type="match status" value="1"/>
</dbReference>
<evidence type="ECO:0000256" key="2">
    <source>
        <dbReference type="ARBA" id="ARBA00004123"/>
    </source>
</evidence>
<dbReference type="OrthoDB" id="124855at2759"/>
<feature type="region of interest" description="Disordered" evidence="8">
    <location>
        <begin position="415"/>
        <end position="456"/>
    </location>
</feature>
<evidence type="ECO:0000256" key="6">
    <source>
        <dbReference type="ARBA" id="ARBA00023163"/>
    </source>
</evidence>
<keyword evidence="6" id="KW-0804">Transcription</keyword>
<keyword evidence="3" id="KW-0479">Metal-binding</keyword>
<comment type="subcellular location">
    <subcellularLocation>
        <location evidence="2">Nucleus</location>
    </subcellularLocation>
</comment>
<evidence type="ECO:0000256" key="3">
    <source>
        <dbReference type="ARBA" id="ARBA00022723"/>
    </source>
</evidence>
<dbReference type="STRING" id="69332.A0A388LA98"/>
<dbReference type="InterPro" id="IPR027806">
    <property type="entry name" value="HARBI1_dom"/>
</dbReference>
<dbReference type="InterPro" id="IPR016197">
    <property type="entry name" value="Chromo-like_dom_sf"/>
</dbReference>
<dbReference type="GO" id="GO:0006355">
    <property type="term" value="P:regulation of DNA-templated transcription"/>
    <property type="evidence" value="ECO:0007669"/>
    <property type="project" value="InterPro"/>
</dbReference>
<dbReference type="Pfam" id="PF22732">
    <property type="entry name" value="MSL3_chromo-like"/>
    <property type="match status" value="1"/>
</dbReference>
<feature type="compositionally biased region" description="Gly residues" evidence="8">
    <location>
        <begin position="420"/>
        <end position="435"/>
    </location>
</feature>
<evidence type="ECO:0000256" key="5">
    <source>
        <dbReference type="ARBA" id="ARBA00023015"/>
    </source>
</evidence>
<dbReference type="GO" id="GO:0006325">
    <property type="term" value="P:chromatin organization"/>
    <property type="evidence" value="ECO:0007669"/>
    <property type="project" value="UniProtKB-KW"/>
</dbReference>
<evidence type="ECO:0000313" key="10">
    <source>
        <dbReference type="EMBL" id="GBG79239.1"/>
    </source>
</evidence>
<evidence type="ECO:0000256" key="8">
    <source>
        <dbReference type="SAM" id="MobiDB-lite"/>
    </source>
</evidence>
<dbReference type="GO" id="GO:0046872">
    <property type="term" value="F:metal ion binding"/>
    <property type="evidence" value="ECO:0007669"/>
    <property type="project" value="UniProtKB-KW"/>
</dbReference>
<dbReference type="SMART" id="SM00298">
    <property type="entry name" value="CHROMO"/>
    <property type="match status" value="1"/>
</dbReference>
<dbReference type="AlphaFoldDB" id="A0A388LA98"/>
<sequence length="614" mass="68389">MTRAFGAKGFPNCFGAIDCTHVYVDKPANAPSENYFDRKQQFSVAQVVVDLDMRILDVFMGYPGSVNDQRVLRNSSLFRRAEAGELFVAESFLLPGGVSKIGYLLGDNGYSPRTWMVVPYGGTDQAGDIGLFDTRQKTTRGVVDRAFGRLKGIRRLFLHHHKTNMDSLPQQFLAVCIIHNLLLEAGIPFDDSVLLEPDKNGNLVRVDLGLQDPPRPVSQLGATDAALALRDGLRIDAGSREDSALVNFVGGAVNSSARKSFFFSRDIWWIRWMVEMEGVAVDRLAQPAAEEAGARSGDGVADGVGSAGGDDTNMSADDTKSSVLQSTKMAHSLRDTGPFLEGEKVLAYHGPLIYEAKTQKAEFRKKEWRYYVHYLGWSKNWDEWVGIERLMKYTEANLLKQKKLFKQNAERKKLTAGKAGKAGGVAGGGGGSGGGKGRRRRADSSMEERDGEEPEQAFRITFPGTLKKQLIDDWKQITQEGELVCLPREPTVNQILDNYLELKTKRESGNDTWKELVAGMKTYFNKALGAMLLYKSEREQFEAATGDEESPLPVEIYGAEHLLRMFVKLPELIQYTNMEPEAMSHLQAKLNDFLKFLQKNQTSFFLSNYGGKKK</sequence>
<dbReference type="Proteomes" id="UP000265515">
    <property type="component" value="Unassembled WGS sequence"/>
</dbReference>
<keyword evidence="5" id="KW-0805">Transcription regulation</keyword>
<dbReference type="Gramene" id="GBG79239">
    <property type="protein sequence ID" value="GBG79239"/>
    <property type="gene ID" value="CBR_g29291"/>
</dbReference>
<protein>
    <recommendedName>
        <fullName evidence="9">Chromo domain-containing protein</fullName>
    </recommendedName>
</protein>